<reference evidence="1 2" key="1">
    <citation type="journal article" date="2014" name="Int. J. Syst. Evol. Microbiol.">
        <title>Leptospira mayottensis sp. nov., a pathogenic species of the genus Leptospira isolated from humans.</title>
        <authorList>
            <person name="Bourhy P."/>
            <person name="Collet L."/>
            <person name="Brisse S."/>
            <person name="Picardeau M."/>
        </authorList>
    </citation>
    <scope>NUCLEOTIDE SEQUENCE [LARGE SCALE GENOMIC DNA]</scope>
    <source>
        <strain evidence="1 2">200901122</strain>
    </source>
</reference>
<gene>
    <name evidence="1" type="ORF">LEP1GSC125_3762</name>
</gene>
<sequence>MKMRLGYKIHQSNRFFYDIAGAEQWLEFPFDMLIFNVLYILTVGKTTSMNRIKT</sequence>
<dbReference type="Proteomes" id="UP000001343">
    <property type="component" value="Unassembled WGS sequence"/>
</dbReference>
<comment type="caution">
    <text evidence="1">The sequence shown here is derived from an EMBL/GenBank/DDBJ whole genome shotgun (WGS) entry which is preliminary data.</text>
</comment>
<accession>A0AA87MSG5</accession>
<evidence type="ECO:0000313" key="1">
    <source>
        <dbReference type="EMBL" id="EKS00961.1"/>
    </source>
</evidence>
<protein>
    <submittedName>
        <fullName evidence="1">Uncharacterized protein</fullName>
    </submittedName>
</protein>
<organism evidence="1 2">
    <name type="scientific">Leptospira mayottensis 200901122</name>
    <dbReference type="NCBI Taxonomy" id="1193010"/>
    <lineage>
        <taxon>Bacteria</taxon>
        <taxon>Pseudomonadati</taxon>
        <taxon>Spirochaetota</taxon>
        <taxon>Spirochaetia</taxon>
        <taxon>Leptospirales</taxon>
        <taxon>Leptospiraceae</taxon>
        <taxon>Leptospira</taxon>
    </lineage>
</organism>
<name>A0AA87MSG5_9LEPT</name>
<proteinExistence type="predicted"/>
<dbReference type="AlphaFoldDB" id="A0AA87MSG5"/>
<evidence type="ECO:0000313" key="2">
    <source>
        <dbReference type="Proteomes" id="UP000001343"/>
    </source>
</evidence>
<dbReference type="EMBL" id="AKWM02000026">
    <property type="protein sequence ID" value="EKS00961.1"/>
    <property type="molecule type" value="Genomic_DNA"/>
</dbReference>